<reference evidence="3 4" key="1">
    <citation type="submission" date="2015-09" db="EMBL/GenBank/DDBJ databases">
        <title>Sorangium comparison.</title>
        <authorList>
            <person name="Zaburannyi N."/>
            <person name="Bunk B."/>
            <person name="Overmann J."/>
            <person name="Mueller R."/>
        </authorList>
    </citation>
    <scope>NUCLEOTIDE SEQUENCE [LARGE SCALE GENOMIC DNA]</scope>
    <source>
        <strain evidence="3 4">So ceGT47</strain>
    </source>
</reference>
<sequence>MSSSRKPPGPLPPWVDPIWGSDTPETRQEQLRRLARAQARGSVLFREVRGMRAPWAEDPRLQAVRVEMAGWAAKLAAAEQEQEESEAWVSAVPVKREGNQRTSRLALLGTVIFVLGILCGVVLAILRLR</sequence>
<evidence type="ECO:0000256" key="1">
    <source>
        <dbReference type="SAM" id="MobiDB-lite"/>
    </source>
</evidence>
<gene>
    <name evidence="3" type="ORF">SOCEGT47_041150</name>
</gene>
<evidence type="ECO:0000313" key="4">
    <source>
        <dbReference type="Proteomes" id="UP000295781"/>
    </source>
</evidence>
<dbReference type="AlphaFoldDB" id="A0A4P2Q3L6"/>
<evidence type="ECO:0000256" key="2">
    <source>
        <dbReference type="SAM" id="Phobius"/>
    </source>
</evidence>
<name>A0A4P2Q3L6_SORCE</name>
<feature type="transmembrane region" description="Helical" evidence="2">
    <location>
        <begin position="105"/>
        <end position="126"/>
    </location>
</feature>
<dbReference type="RefSeq" id="WP_242516387.1">
    <property type="nucleotide sequence ID" value="NZ_CP012670.1"/>
</dbReference>
<dbReference type="EMBL" id="CP012670">
    <property type="protein sequence ID" value="AUX23588.1"/>
    <property type="molecule type" value="Genomic_DNA"/>
</dbReference>
<dbReference type="Proteomes" id="UP000295781">
    <property type="component" value="Chromosome"/>
</dbReference>
<keyword evidence="2" id="KW-0812">Transmembrane</keyword>
<evidence type="ECO:0000313" key="3">
    <source>
        <dbReference type="EMBL" id="AUX23588.1"/>
    </source>
</evidence>
<protein>
    <submittedName>
        <fullName evidence="3">Uncharacterized protein</fullName>
    </submittedName>
</protein>
<keyword evidence="2" id="KW-1133">Transmembrane helix</keyword>
<accession>A0A4P2Q3L6</accession>
<organism evidence="3 4">
    <name type="scientific">Sorangium cellulosum</name>
    <name type="common">Polyangium cellulosum</name>
    <dbReference type="NCBI Taxonomy" id="56"/>
    <lineage>
        <taxon>Bacteria</taxon>
        <taxon>Pseudomonadati</taxon>
        <taxon>Myxococcota</taxon>
        <taxon>Polyangia</taxon>
        <taxon>Polyangiales</taxon>
        <taxon>Polyangiaceae</taxon>
        <taxon>Sorangium</taxon>
    </lineage>
</organism>
<keyword evidence="2" id="KW-0472">Membrane</keyword>
<proteinExistence type="predicted"/>
<feature type="region of interest" description="Disordered" evidence="1">
    <location>
        <begin position="1"/>
        <end position="30"/>
    </location>
</feature>